<reference evidence="3 4" key="1">
    <citation type="submission" date="2017-03" db="EMBL/GenBank/DDBJ databases">
        <authorList>
            <person name="Afonso C.L."/>
            <person name="Miller P.J."/>
            <person name="Scott M.A."/>
            <person name="Spackman E."/>
            <person name="Goraichik I."/>
            <person name="Dimitrov K.M."/>
            <person name="Suarez D.L."/>
            <person name="Swayne D.E."/>
        </authorList>
    </citation>
    <scope>NUCLEOTIDE SEQUENCE [LARGE SCALE GENOMIC DNA]</scope>
    <source>
        <strain evidence="3">SB41UT1</strain>
    </source>
</reference>
<accession>A0A1X7AFX1</accession>
<sequence>MKRLSSFRDLASQLIQLGPLKRPRAETTFSTSSLTSTHTRERQHTIRPLSTYTIQPDSSGIDVGFCMAASDSESDMESESSYGDYFIAGDEDTPETIGSYQKNHYQHSKIEEACQQIDSLPDDSSDHTGKRSVAIITQFLDTIEATDHLRKLYCDRFGKTLHRKFPEHFRQNPNQYFFIGEAHSKYTGKFHNVRSHAEEQDLKQQKSLTDTLHSLHSDQLLSWEALIIDIESACPPKTQGDDGRLLPQSLHQHQSVMTHLYLMSQSISEPERPTLWQMTQDIFQHPARLALIELLSSLLTYDNDPSLFTDSLYLALLSLSEEQMRSLHAFLLIMIDKYRAGDPRDVYSVLSSMLKPEYRWALSKTVQDQCWTPFPENPRAFNLHDIPGNLKHIMDIKRADPGEETMARAQELRKVLAGFVGELHQPDTDIDTYHNSRIVHAPSVEQSTLDTMKSLADFGYLTEVGRAFISRGTLKRYPGLFTESDIGKPLDLEIILRKMEESLDEIQTDLKREMRSRKKLANRPEDDNLNTLKLPHCEAAKRLIIEMKEDYAQHGQSKRLAKDNPDKTDFEVTIREAAALFFLAFHARGDFRDSSISRRTCLEAFFMGLYAYRRGENLSSNDVDNGDETDKSVCPEGLITNMCMRLSLFNPKAKVILITPQTVSENFPIRVRTMVEEYSQTLSPTARARLASDITPENTIIVGSRLYNHLISELQRILPEEHPAIYGDEGMGNELELPLLLDNLEYVTLKPEFVTSLAPERPSAADRPKGKAKARKRRVSTR</sequence>
<keyword evidence="4" id="KW-1185">Reference proteome</keyword>
<keyword evidence="1" id="KW-0175">Coiled coil</keyword>
<dbReference type="EMBL" id="FWPT01000001">
    <property type="protein sequence ID" value="SMA36425.1"/>
    <property type="molecule type" value="Genomic_DNA"/>
</dbReference>
<evidence type="ECO:0000256" key="1">
    <source>
        <dbReference type="SAM" id="Coils"/>
    </source>
</evidence>
<feature type="region of interest" description="Disordered" evidence="2">
    <location>
        <begin position="757"/>
        <end position="782"/>
    </location>
</feature>
<evidence type="ECO:0000313" key="3">
    <source>
        <dbReference type="EMBL" id="SMA36425.1"/>
    </source>
</evidence>
<organism evidence="3 4">
    <name type="scientific">Parendozoicomonas haliclonae</name>
    <dbReference type="NCBI Taxonomy" id="1960125"/>
    <lineage>
        <taxon>Bacteria</taxon>
        <taxon>Pseudomonadati</taxon>
        <taxon>Pseudomonadota</taxon>
        <taxon>Gammaproteobacteria</taxon>
        <taxon>Oceanospirillales</taxon>
        <taxon>Endozoicomonadaceae</taxon>
        <taxon>Parendozoicomonas</taxon>
    </lineage>
</organism>
<feature type="region of interest" description="Disordered" evidence="2">
    <location>
        <begin position="22"/>
        <end position="43"/>
    </location>
</feature>
<feature type="compositionally biased region" description="Low complexity" evidence="2">
    <location>
        <begin position="27"/>
        <end position="37"/>
    </location>
</feature>
<feature type="compositionally biased region" description="Basic residues" evidence="2">
    <location>
        <begin position="770"/>
        <end position="782"/>
    </location>
</feature>
<evidence type="ECO:0000313" key="4">
    <source>
        <dbReference type="Proteomes" id="UP000196573"/>
    </source>
</evidence>
<feature type="coiled-coil region" evidence="1">
    <location>
        <begin position="496"/>
        <end position="523"/>
    </location>
</feature>
<name>A0A1X7AFX1_9GAMM</name>
<evidence type="ECO:0000256" key="2">
    <source>
        <dbReference type="SAM" id="MobiDB-lite"/>
    </source>
</evidence>
<dbReference type="AlphaFoldDB" id="A0A1X7AFX1"/>
<dbReference type="Proteomes" id="UP000196573">
    <property type="component" value="Unassembled WGS sequence"/>
</dbReference>
<gene>
    <name evidence="3" type="ORF">EHSB41UT_00644</name>
</gene>
<proteinExistence type="predicted"/>
<protein>
    <submittedName>
        <fullName evidence="3">Uncharacterized protein</fullName>
    </submittedName>
</protein>